<evidence type="ECO:0000313" key="7">
    <source>
        <dbReference type="EMBL" id="KAF2266784.1"/>
    </source>
</evidence>
<dbReference type="GO" id="GO:0005634">
    <property type="term" value="C:nucleus"/>
    <property type="evidence" value="ECO:0007669"/>
    <property type="project" value="UniProtKB-SubCell"/>
</dbReference>
<keyword evidence="2" id="KW-0479">Metal-binding</keyword>
<keyword evidence="4" id="KW-0804">Transcription</keyword>
<evidence type="ECO:0000256" key="5">
    <source>
        <dbReference type="ARBA" id="ARBA00023242"/>
    </source>
</evidence>
<proteinExistence type="predicted"/>
<evidence type="ECO:0000313" key="8">
    <source>
        <dbReference type="Proteomes" id="UP000800093"/>
    </source>
</evidence>
<feature type="domain" description="Xylanolytic transcriptional activator regulatory" evidence="6">
    <location>
        <begin position="71"/>
        <end position="173"/>
    </location>
</feature>
<comment type="subcellular location">
    <subcellularLocation>
        <location evidence="1">Nucleus</location>
    </subcellularLocation>
</comment>
<evidence type="ECO:0000256" key="1">
    <source>
        <dbReference type="ARBA" id="ARBA00004123"/>
    </source>
</evidence>
<dbReference type="InterPro" id="IPR050815">
    <property type="entry name" value="TF_fung"/>
</dbReference>
<gene>
    <name evidence="7" type="ORF">CC78DRAFT_107252</name>
</gene>
<dbReference type="Proteomes" id="UP000800093">
    <property type="component" value="Unassembled WGS sequence"/>
</dbReference>
<dbReference type="PANTHER" id="PTHR47338:SF5">
    <property type="entry name" value="ZN(II)2CYS6 TRANSCRIPTION FACTOR (EUROFUNG)"/>
    <property type="match status" value="1"/>
</dbReference>
<dbReference type="GO" id="GO:0000981">
    <property type="term" value="F:DNA-binding transcription factor activity, RNA polymerase II-specific"/>
    <property type="evidence" value="ECO:0007669"/>
    <property type="project" value="InterPro"/>
</dbReference>
<keyword evidence="8" id="KW-1185">Reference proteome</keyword>
<comment type="caution">
    <text evidence="7">The sequence shown here is derived from an EMBL/GenBank/DDBJ whole genome shotgun (WGS) entry which is preliminary data.</text>
</comment>
<keyword evidence="3" id="KW-0805">Transcription regulation</keyword>
<evidence type="ECO:0000256" key="3">
    <source>
        <dbReference type="ARBA" id="ARBA00023015"/>
    </source>
</evidence>
<dbReference type="OrthoDB" id="5370478at2759"/>
<evidence type="ECO:0000256" key="2">
    <source>
        <dbReference type="ARBA" id="ARBA00022723"/>
    </source>
</evidence>
<evidence type="ECO:0000256" key="4">
    <source>
        <dbReference type="ARBA" id="ARBA00023163"/>
    </source>
</evidence>
<dbReference type="GO" id="GO:0008270">
    <property type="term" value="F:zinc ion binding"/>
    <property type="evidence" value="ECO:0007669"/>
    <property type="project" value="InterPro"/>
</dbReference>
<dbReference type="SMART" id="SM00906">
    <property type="entry name" value="Fungal_trans"/>
    <property type="match status" value="1"/>
</dbReference>
<organism evidence="7 8">
    <name type="scientific">Lojkania enalia</name>
    <dbReference type="NCBI Taxonomy" id="147567"/>
    <lineage>
        <taxon>Eukaryota</taxon>
        <taxon>Fungi</taxon>
        <taxon>Dikarya</taxon>
        <taxon>Ascomycota</taxon>
        <taxon>Pezizomycotina</taxon>
        <taxon>Dothideomycetes</taxon>
        <taxon>Pleosporomycetidae</taxon>
        <taxon>Pleosporales</taxon>
        <taxon>Pleosporales incertae sedis</taxon>
        <taxon>Lojkania</taxon>
    </lineage>
</organism>
<dbReference type="CDD" id="cd12148">
    <property type="entry name" value="fungal_TF_MHR"/>
    <property type="match status" value="1"/>
</dbReference>
<dbReference type="AlphaFoldDB" id="A0A9P4KCL7"/>
<dbReference type="GO" id="GO:0003677">
    <property type="term" value="F:DNA binding"/>
    <property type="evidence" value="ECO:0007669"/>
    <property type="project" value="InterPro"/>
</dbReference>
<reference evidence="8" key="1">
    <citation type="journal article" date="2020" name="Stud. Mycol.">
        <title>101 Dothideomycetes genomes: A test case for predicting lifestyles and emergence of pathogens.</title>
        <authorList>
            <person name="Haridas S."/>
            <person name="Albert R."/>
            <person name="Binder M."/>
            <person name="Bloem J."/>
            <person name="LaButti K."/>
            <person name="Salamov A."/>
            <person name="Andreopoulos B."/>
            <person name="Baker S."/>
            <person name="Barry K."/>
            <person name="Bills G."/>
            <person name="Bluhm B."/>
            <person name="Cannon C."/>
            <person name="Castanera R."/>
            <person name="Culley D."/>
            <person name="Daum C."/>
            <person name="Ezra D."/>
            <person name="Gonzalez J."/>
            <person name="Henrissat B."/>
            <person name="Kuo A."/>
            <person name="Liang C."/>
            <person name="Lipzen A."/>
            <person name="Lutzoni F."/>
            <person name="Magnuson J."/>
            <person name="Mondo S."/>
            <person name="Nolan M."/>
            <person name="Ohm R."/>
            <person name="Pangilinan J."/>
            <person name="Park H.-J."/>
            <person name="Ramirez L."/>
            <person name="Alfaro M."/>
            <person name="Sun H."/>
            <person name="Tritt A."/>
            <person name="Yoshinaga Y."/>
            <person name="Zwiers L.-H."/>
            <person name="Turgeon B."/>
            <person name="Goodwin S."/>
            <person name="Spatafora J."/>
            <person name="Crous P."/>
            <person name="Grigoriev I."/>
        </authorList>
    </citation>
    <scope>NUCLEOTIDE SEQUENCE [LARGE SCALE GENOMIC DNA]</scope>
    <source>
        <strain evidence="8">CBS 304.66</strain>
    </source>
</reference>
<dbReference type="EMBL" id="ML986595">
    <property type="protein sequence ID" value="KAF2266784.1"/>
    <property type="molecule type" value="Genomic_DNA"/>
</dbReference>
<dbReference type="GO" id="GO:0006351">
    <property type="term" value="P:DNA-templated transcription"/>
    <property type="evidence" value="ECO:0007669"/>
    <property type="project" value="InterPro"/>
</dbReference>
<accession>A0A9P4KCL7</accession>
<sequence length="431" mass="48801">MSSILSIDPANSVLGVADYYAEAARVKLGGQTAEPLTNMTDKRTRTKLLQRTQAELMLALHDWGMGRGNQAYKGLGSAIDSADVLGLSSGPQNPLPARYQEEDRHLMQAYQQRLCPTRFGEEGEEDYVQAEVERRTFWACFVMDCYLGGAQQRRSKIDKEKIPIQLPMSDQSFAFGKNVKTKLLGESRAEFDARYNAELRQHQLLQERKPINEDRTSDMRKNAMQFTSAKGPLIEIEESEGYHAHWIRAVCVFGKVLAWSCRGGRRTGNADDISAPWDERSRFRQLEIELETFQESLPPDWIYSEGNTSGHKRVGSTTPYVLINVARLLCSVMLHREYLPFIPVSVDKPQGPLDEPTFHADERTPHENAHYWEDSARKCFRAARDIVDLLEACTKANVLPETPLVAFGSWQTAFVGKITCIIVCFWFAKGV</sequence>
<dbReference type="InterPro" id="IPR007219">
    <property type="entry name" value="XnlR_reg_dom"/>
</dbReference>
<dbReference type="Pfam" id="PF04082">
    <property type="entry name" value="Fungal_trans"/>
    <property type="match status" value="1"/>
</dbReference>
<protein>
    <recommendedName>
        <fullName evidence="6">Xylanolytic transcriptional activator regulatory domain-containing protein</fullName>
    </recommendedName>
</protein>
<evidence type="ECO:0000259" key="6">
    <source>
        <dbReference type="SMART" id="SM00906"/>
    </source>
</evidence>
<keyword evidence="5" id="KW-0539">Nucleus</keyword>
<dbReference type="PANTHER" id="PTHR47338">
    <property type="entry name" value="ZN(II)2CYS6 TRANSCRIPTION FACTOR (EUROFUNG)-RELATED"/>
    <property type="match status" value="1"/>
</dbReference>
<name>A0A9P4KCL7_9PLEO</name>